<dbReference type="InterPro" id="IPR029063">
    <property type="entry name" value="SAM-dependent_MTases_sf"/>
</dbReference>
<dbReference type="PROSITE" id="PS51689">
    <property type="entry name" value="SAM_RNA_A_N6_MT"/>
    <property type="match status" value="1"/>
</dbReference>
<dbReference type="OrthoDB" id="74991at2759"/>
<dbReference type="SMART" id="SM00650">
    <property type="entry name" value="rADc"/>
    <property type="match status" value="1"/>
</dbReference>
<feature type="binding site" evidence="7">
    <location>
        <position position="131"/>
    </location>
    <ligand>
        <name>S-adenosyl-L-methionine</name>
        <dbReference type="ChEBI" id="CHEBI:59789"/>
    </ligand>
</feature>
<comment type="similarity">
    <text evidence="7 8">Belongs to the class I-like SAM-binding methyltransferase superfamily. rRNA adenine N(6)-methyltransferase family.</text>
</comment>
<keyword evidence="4 7" id="KW-0694">RNA-binding</keyword>
<dbReference type="EC" id="2.1.1.-" evidence="8"/>
<dbReference type="CDD" id="cd02440">
    <property type="entry name" value="AdoMet_MTases"/>
    <property type="match status" value="1"/>
</dbReference>
<gene>
    <name evidence="11" type="ORF">GSOID_T00017572001</name>
</gene>
<dbReference type="Proteomes" id="UP000001307">
    <property type="component" value="Unassembled WGS sequence"/>
</dbReference>
<organism evidence="11">
    <name type="scientific">Oikopleura dioica</name>
    <name type="common">Tunicate</name>
    <dbReference type="NCBI Taxonomy" id="34765"/>
    <lineage>
        <taxon>Eukaryota</taxon>
        <taxon>Metazoa</taxon>
        <taxon>Chordata</taxon>
        <taxon>Tunicata</taxon>
        <taxon>Appendicularia</taxon>
        <taxon>Copelata</taxon>
        <taxon>Oikopleuridae</taxon>
        <taxon>Oikopleura</taxon>
    </lineage>
</organism>
<dbReference type="FunCoup" id="E4X2U0">
    <property type="interactions" value="19"/>
</dbReference>
<dbReference type="InParanoid" id="E4X2U0"/>
<dbReference type="EMBL" id="FN653023">
    <property type="protein sequence ID" value="CBY17943.1"/>
    <property type="molecule type" value="Genomic_DNA"/>
</dbReference>
<feature type="binding site" evidence="7">
    <location>
        <position position="42"/>
    </location>
    <ligand>
        <name>S-adenosyl-L-methionine</name>
        <dbReference type="ChEBI" id="CHEBI:59789"/>
    </ligand>
</feature>
<keyword evidence="12" id="KW-1185">Reference proteome</keyword>
<feature type="binding site" evidence="7">
    <location>
        <position position="67"/>
    </location>
    <ligand>
        <name>S-adenosyl-L-methionine</name>
        <dbReference type="ChEBI" id="CHEBI:59789"/>
    </ligand>
</feature>
<dbReference type="GO" id="GO:0003723">
    <property type="term" value="F:RNA binding"/>
    <property type="evidence" value="ECO:0007669"/>
    <property type="project" value="UniProtKB-UniRule"/>
</dbReference>
<evidence type="ECO:0000256" key="2">
    <source>
        <dbReference type="ARBA" id="ARBA00022679"/>
    </source>
</evidence>
<evidence type="ECO:0000256" key="9">
    <source>
        <dbReference type="SAM" id="MobiDB-lite"/>
    </source>
</evidence>
<accession>E4X2U0</accession>
<keyword evidence="1 7" id="KW-0489">Methyltransferase</keyword>
<dbReference type="InterPro" id="IPR020596">
    <property type="entry name" value="rRNA_Ade_Mease_Trfase_CS"/>
</dbReference>
<dbReference type="InterPro" id="IPR020598">
    <property type="entry name" value="rRNA_Ade_methylase_Trfase_N"/>
</dbReference>
<reference evidence="11" key="1">
    <citation type="journal article" date="2010" name="Science">
        <title>Plasticity of animal genome architecture unmasked by rapid evolution of a pelagic tunicate.</title>
        <authorList>
            <person name="Denoeud F."/>
            <person name="Henriet S."/>
            <person name="Mungpakdee S."/>
            <person name="Aury J.M."/>
            <person name="Da Silva C."/>
            <person name="Brinkmann H."/>
            <person name="Mikhaleva J."/>
            <person name="Olsen L.C."/>
            <person name="Jubin C."/>
            <person name="Canestro C."/>
            <person name="Bouquet J.M."/>
            <person name="Danks G."/>
            <person name="Poulain J."/>
            <person name="Campsteijn C."/>
            <person name="Adamski M."/>
            <person name="Cross I."/>
            <person name="Yadetie F."/>
            <person name="Muffato M."/>
            <person name="Louis A."/>
            <person name="Butcher S."/>
            <person name="Tsagkogeorga G."/>
            <person name="Konrad A."/>
            <person name="Singh S."/>
            <person name="Jensen M.F."/>
            <person name="Cong E.H."/>
            <person name="Eikeseth-Otteraa H."/>
            <person name="Noel B."/>
            <person name="Anthouard V."/>
            <person name="Porcel B.M."/>
            <person name="Kachouri-Lafond R."/>
            <person name="Nishino A."/>
            <person name="Ugolini M."/>
            <person name="Chourrout P."/>
            <person name="Nishida H."/>
            <person name="Aasland R."/>
            <person name="Huzurbazar S."/>
            <person name="Westhof E."/>
            <person name="Delsuc F."/>
            <person name="Lehrach H."/>
            <person name="Reinhardt R."/>
            <person name="Weissenbach J."/>
            <person name="Roy S.W."/>
            <person name="Artiguenave F."/>
            <person name="Postlethwait J.H."/>
            <person name="Manak J.R."/>
            <person name="Thompson E.M."/>
            <person name="Jaillon O."/>
            <person name="Du Pasquier L."/>
            <person name="Boudinot P."/>
            <person name="Liberles D.A."/>
            <person name="Volff J.N."/>
            <person name="Philippe H."/>
            <person name="Lenhard B."/>
            <person name="Roest Crollius H."/>
            <person name="Wincker P."/>
            <person name="Chourrout D."/>
        </authorList>
    </citation>
    <scope>NUCLEOTIDE SEQUENCE [LARGE SCALE GENOMIC DNA]</scope>
</reference>
<feature type="binding site" evidence="7">
    <location>
        <position position="116"/>
    </location>
    <ligand>
        <name>S-adenosyl-L-methionine</name>
        <dbReference type="ChEBI" id="CHEBI:59789"/>
    </ligand>
</feature>
<name>E4X2U0_OIKDI</name>
<dbReference type="Pfam" id="PF00398">
    <property type="entry name" value="RrnaAD"/>
    <property type="match status" value="1"/>
</dbReference>
<evidence type="ECO:0000256" key="3">
    <source>
        <dbReference type="ARBA" id="ARBA00022691"/>
    </source>
</evidence>
<evidence type="ECO:0000259" key="10">
    <source>
        <dbReference type="SMART" id="SM00650"/>
    </source>
</evidence>
<evidence type="ECO:0000313" key="11">
    <source>
        <dbReference type="EMBL" id="CBY17943.1"/>
    </source>
</evidence>
<dbReference type="AlphaFoldDB" id="E4X2U0"/>
<dbReference type="GO" id="GO:0005730">
    <property type="term" value="C:nucleolus"/>
    <property type="evidence" value="ECO:0007669"/>
    <property type="project" value="TreeGrafter"/>
</dbReference>
<evidence type="ECO:0000256" key="1">
    <source>
        <dbReference type="ARBA" id="ARBA00022603"/>
    </source>
</evidence>
<dbReference type="InterPro" id="IPR001737">
    <property type="entry name" value="KsgA/Erm"/>
</dbReference>
<evidence type="ECO:0000256" key="8">
    <source>
        <dbReference type="RuleBase" id="RU362106"/>
    </source>
</evidence>
<feature type="region of interest" description="Disordered" evidence="9">
    <location>
        <begin position="1"/>
        <end position="27"/>
    </location>
</feature>
<evidence type="ECO:0000256" key="7">
    <source>
        <dbReference type="PROSITE-ProRule" id="PRU01026"/>
    </source>
</evidence>
<dbReference type="SUPFAM" id="SSF53335">
    <property type="entry name" value="S-adenosyl-L-methionine-dependent methyltransferases"/>
    <property type="match status" value="1"/>
</dbReference>
<evidence type="ECO:0000256" key="4">
    <source>
        <dbReference type="ARBA" id="ARBA00022884"/>
    </source>
</evidence>
<evidence type="ECO:0000256" key="6">
    <source>
        <dbReference type="ARBA" id="ARBA00046134"/>
    </source>
</evidence>
<dbReference type="Gene3D" id="3.40.50.150">
    <property type="entry name" value="Vaccinia Virus protein VP39"/>
    <property type="match status" value="1"/>
</dbReference>
<sequence>MGKVRRQAAKSSGKTSKDSKTVTPGASQGLVFNTSGYGQHILKNPQVVQSMVEKAGVLPSDTILEIGPGTGNMTVKLLEKCKKVIALEVDERMVAEVQKRVMGTPLKHKLTIINKDALKAELPFFDLVVANLPYAISSPITFKLLLHRPMFRVAVLMGVYEERRELASQGPLSRDLIAISIIACYQEPFGAPN</sequence>
<dbReference type="PROSITE" id="PS01131">
    <property type="entry name" value="RRNA_A_DIMETH"/>
    <property type="match status" value="1"/>
</dbReference>
<feature type="binding site" evidence="7">
    <location>
        <position position="40"/>
    </location>
    <ligand>
        <name>S-adenosyl-L-methionine</name>
        <dbReference type="ChEBI" id="CHEBI:59789"/>
    </ligand>
</feature>
<comment type="function">
    <text evidence="6">Specifically dimethylates two adjacent adenosines in the loop of a conserved hairpin near the 3'-end of 18S rRNA in the 40S particle. Involved in the pre-rRNA processing steps leading to small-subunit rRNA production independently of its RNA-modifying catalytic activity. Part of the small subunit (SSU) processome, first precursor of the small eukaryotic ribosomal subunit. During the assembly of the SSU processome in the nucleolus, many ribosome biogenesis factors, an RNA chaperone and ribosomal proteins associate with the nascent pre-rRNA and work in concert to generate RNA folding, modifications, rearrangements and cleavage as well as targeted degradation of pre-ribosomal RNA by the RNA exosome.</text>
</comment>
<dbReference type="PANTHER" id="PTHR11727">
    <property type="entry name" value="DIMETHYLADENOSINE TRANSFERASE"/>
    <property type="match status" value="1"/>
</dbReference>
<comment type="subunit">
    <text evidence="5">Part of the small subunit (SSU) processome, composed of more than 70 proteins and the RNA chaperone small nucleolar RNA (snoRNA) U3.</text>
</comment>
<proteinExistence type="inferred from homology"/>
<dbReference type="GO" id="GO:0000179">
    <property type="term" value="F:rRNA (adenine-N6,N6-)-dimethyltransferase activity"/>
    <property type="evidence" value="ECO:0007669"/>
    <property type="project" value="UniProtKB-UniRule"/>
</dbReference>
<evidence type="ECO:0000256" key="5">
    <source>
        <dbReference type="ARBA" id="ARBA00035020"/>
    </source>
</evidence>
<protein>
    <recommendedName>
        <fullName evidence="8">rRNA adenine N(6)-methyltransferase</fullName>
        <ecNumber evidence="8">2.1.1.-</ecNumber>
    </recommendedName>
</protein>
<feature type="domain" description="Ribosomal RNA adenine methylase transferase N-terminal" evidence="10">
    <location>
        <begin position="47"/>
        <end position="165"/>
    </location>
</feature>
<keyword evidence="8" id="KW-0698">rRNA processing</keyword>
<keyword evidence="2 7" id="KW-0808">Transferase</keyword>
<evidence type="ECO:0000313" key="12">
    <source>
        <dbReference type="Proteomes" id="UP000001307"/>
    </source>
</evidence>
<feature type="binding site" evidence="7">
    <location>
        <position position="88"/>
    </location>
    <ligand>
        <name>S-adenosyl-L-methionine</name>
        <dbReference type="ChEBI" id="CHEBI:59789"/>
    </ligand>
</feature>
<keyword evidence="3 7" id="KW-0949">S-adenosyl-L-methionine</keyword>
<dbReference type="PANTHER" id="PTHR11727:SF7">
    <property type="entry name" value="DIMETHYLADENOSINE TRANSFERASE-RELATED"/>
    <property type="match status" value="1"/>
</dbReference>